<sequence>MKLSFALTTLLIVIATTGQLVVAAPAPWLELTEPAPKSTFQKAKELWGSHKSLLD</sequence>
<dbReference type="Proteomes" id="UP000268162">
    <property type="component" value="Unassembled WGS sequence"/>
</dbReference>
<keyword evidence="3" id="KW-1185">Reference proteome</keyword>
<feature type="chain" id="PRO_5020395563" evidence="1">
    <location>
        <begin position="24"/>
        <end position="55"/>
    </location>
</feature>
<reference evidence="3" key="1">
    <citation type="journal article" date="2018" name="Nat. Microbiol.">
        <title>Leveraging single-cell genomics to expand the fungal tree of life.</title>
        <authorList>
            <person name="Ahrendt S.R."/>
            <person name="Quandt C.A."/>
            <person name="Ciobanu D."/>
            <person name="Clum A."/>
            <person name="Salamov A."/>
            <person name="Andreopoulos B."/>
            <person name="Cheng J.F."/>
            <person name="Woyke T."/>
            <person name="Pelin A."/>
            <person name="Henrissat B."/>
            <person name="Reynolds N.K."/>
            <person name="Benny G.L."/>
            <person name="Smith M.E."/>
            <person name="James T.Y."/>
            <person name="Grigoriev I.V."/>
        </authorList>
    </citation>
    <scope>NUCLEOTIDE SEQUENCE [LARGE SCALE GENOMIC DNA]</scope>
    <source>
        <strain evidence="3">RSA 468</strain>
    </source>
</reference>
<evidence type="ECO:0000256" key="1">
    <source>
        <dbReference type="SAM" id="SignalP"/>
    </source>
</evidence>
<evidence type="ECO:0000313" key="2">
    <source>
        <dbReference type="EMBL" id="RKP33532.1"/>
    </source>
</evidence>
<evidence type="ECO:0000313" key="3">
    <source>
        <dbReference type="Proteomes" id="UP000268162"/>
    </source>
</evidence>
<organism evidence="2 3">
    <name type="scientific">Dimargaris cristalligena</name>
    <dbReference type="NCBI Taxonomy" id="215637"/>
    <lineage>
        <taxon>Eukaryota</taxon>
        <taxon>Fungi</taxon>
        <taxon>Fungi incertae sedis</taxon>
        <taxon>Zoopagomycota</taxon>
        <taxon>Kickxellomycotina</taxon>
        <taxon>Dimargaritomycetes</taxon>
        <taxon>Dimargaritales</taxon>
        <taxon>Dimargaritaceae</taxon>
        <taxon>Dimargaris</taxon>
    </lineage>
</organism>
<protein>
    <submittedName>
        <fullName evidence="2">Uncharacterized protein</fullName>
    </submittedName>
</protein>
<proteinExistence type="predicted"/>
<accession>A0A4P9ZLQ5</accession>
<keyword evidence="1" id="KW-0732">Signal</keyword>
<gene>
    <name evidence="2" type="ORF">BJ085DRAFT_40102</name>
</gene>
<dbReference type="AlphaFoldDB" id="A0A4P9ZLQ5"/>
<dbReference type="EMBL" id="ML003776">
    <property type="protein sequence ID" value="RKP33532.1"/>
    <property type="molecule type" value="Genomic_DNA"/>
</dbReference>
<feature type="signal peptide" evidence="1">
    <location>
        <begin position="1"/>
        <end position="23"/>
    </location>
</feature>
<name>A0A4P9ZLQ5_9FUNG</name>